<dbReference type="GO" id="GO:0016301">
    <property type="term" value="F:kinase activity"/>
    <property type="evidence" value="ECO:0007669"/>
    <property type="project" value="UniProtKB-KW"/>
</dbReference>
<dbReference type="NCBIfam" id="TIGR00125">
    <property type="entry name" value="cyt_tran_rel"/>
    <property type="match status" value="1"/>
</dbReference>
<dbReference type="GO" id="GO:0009244">
    <property type="term" value="P:lipopolysaccharide core region biosynthetic process"/>
    <property type="evidence" value="ECO:0007669"/>
    <property type="project" value="UniProtKB-UniPathway"/>
</dbReference>
<dbReference type="Pfam" id="PF01467">
    <property type="entry name" value="CTP_transf_like"/>
    <property type="match status" value="1"/>
</dbReference>
<dbReference type="UniPathway" id="UPA00958"/>
<organism evidence="13 14">
    <name type="scientific">Allonocardiopsis opalescens</name>
    <dbReference type="NCBI Taxonomy" id="1144618"/>
    <lineage>
        <taxon>Bacteria</taxon>
        <taxon>Bacillati</taxon>
        <taxon>Actinomycetota</taxon>
        <taxon>Actinomycetes</taxon>
        <taxon>Streptosporangiales</taxon>
        <taxon>Allonocardiopsis</taxon>
    </lineage>
</organism>
<dbReference type="InterPro" id="IPR011914">
    <property type="entry name" value="RfaE_dom_II"/>
</dbReference>
<gene>
    <name evidence="13" type="ORF">CLV72_108183</name>
</gene>
<dbReference type="Gene3D" id="3.40.50.620">
    <property type="entry name" value="HUPs"/>
    <property type="match status" value="1"/>
</dbReference>
<keyword evidence="14" id="KW-1185">Reference proteome</keyword>
<dbReference type="PANTHER" id="PTHR43793">
    <property type="entry name" value="FAD SYNTHASE"/>
    <property type="match status" value="1"/>
</dbReference>
<keyword evidence="8" id="KW-0511">Multifunctional enzyme</keyword>
<evidence type="ECO:0000256" key="1">
    <source>
        <dbReference type="ARBA" id="ARBA00004713"/>
    </source>
</evidence>
<sequence>MNRVNGSARAGGPLVVIGDALLDVDVTGRSDRDCPDAPAPVFDVAAEHERPGGAALAAVLASAERAGREVVLVCGIGEDEAGRRLAGLLGGRVRVLPLPLTGGTPVKARMLAGDRTVVRVDRGDGRVAAGPLSPRVSVAVQGAAAILVSDYGRGAAAHPALRSLLCRRPAGVPLVWDPHPRGAEPVPGADLVTPNAAEAAVFAGAAEEPEPGRAGAVAARLAERWSAGAVAVTLGPHGAALAGDGLPPRLLAAEAADAADSCGAGDRFAAAAASRLAEGRPVPDAVRAAVDAAGRFVAEGAASAVAAPRRPAPAPAASGPSDIGALRARTDALRAHGGRVIATGGCFDVLHAGHVSLLTRARELGDYLIVCVNDDASVTRLKGAGRPILPVADRVRVLTALECVDAVAVFGEDTPAALLDRLRPDVWVKGGDYRPGQLAEAATVRRYGGEIALIPLLAGRSTTRMVTAIRATAP</sequence>
<evidence type="ECO:0000256" key="5">
    <source>
        <dbReference type="ARBA" id="ARBA00022741"/>
    </source>
</evidence>
<accession>A0A2T0PXB1</accession>
<dbReference type="OrthoDB" id="9802794at2"/>
<dbReference type="EC" id="2.7.7.70" evidence="2"/>
<keyword evidence="5" id="KW-0547">Nucleotide-binding</keyword>
<evidence type="ECO:0000256" key="4">
    <source>
        <dbReference type="ARBA" id="ARBA00022695"/>
    </source>
</evidence>
<keyword evidence="3 13" id="KW-0808">Transferase</keyword>
<feature type="domain" description="Carbohydrate kinase PfkB" evidence="11">
    <location>
        <begin position="14"/>
        <end position="299"/>
    </location>
</feature>
<evidence type="ECO:0000313" key="13">
    <source>
        <dbReference type="EMBL" id="PRX96177.1"/>
    </source>
</evidence>
<proteinExistence type="predicted"/>
<dbReference type="InterPro" id="IPR014729">
    <property type="entry name" value="Rossmann-like_a/b/a_fold"/>
</dbReference>
<dbReference type="GO" id="GO:0005524">
    <property type="term" value="F:ATP binding"/>
    <property type="evidence" value="ECO:0007669"/>
    <property type="project" value="UniProtKB-KW"/>
</dbReference>
<comment type="caution">
    <text evidence="13">The sequence shown here is derived from an EMBL/GenBank/DDBJ whole genome shotgun (WGS) entry which is preliminary data.</text>
</comment>
<feature type="domain" description="Cytidyltransferase-like" evidence="12">
    <location>
        <begin position="343"/>
        <end position="433"/>
    </location>
</feature>
<keyword evidence="9" id="KW-0119">Carbohydrate metabolism</keyword>
<dbReference type="NCBIfam" id="TIGR02199">
    <property type="entry name" value="rfaE_dom_II"/>
    <property type="match status" value="1"/>
</dbReference>
<dbReference type="PROSITE" id="PS00584">
    <property type="entry name" value="PFKB_KINASES_2"/>
    <property type="match status" value="1"/>
</dbReference>
<evidence type="ECO:0000259" key="12">
    <source>
        <dbReference type="Pfam" id="PF01467"/>
    </source>
</evidence>
<dbReference type="AlphaFoldDB" id="A0A2T0PXB1"/>
<evidence type="ECO:0000256" key="2">
    <source>
        <dbReference type="ARBA" id="ARBA00012519"/>
    </source>
</evidence>
<evidence type="ECO:0000256" key="10">
    <source>
        <dbReference type="ARBA" id="ARBA00047428"/>
    </source>
</evidence>
<evidence type="ECO:0000259" key="11">
    <source>
        <dbReference type="Pfam" id="PF00294"/>
    </source>
</evidence>
<dbReference type="InterPro" id="IPR029056">
    <property type="entry name" value="Ribokinase-like"/>
</dbReference>
<reference evidence="13 14" key="1">
    <citation type="submission" date="2018-03" db="EMBL/GenBank/DDBJ databases">
        <title>Genomic Encyclopedia of Archaeal and Bacterial Type Strains, Phase II (KMG-II): from individual species to whole genera.</title>
        <authorList>
            <person name="Goeker M."/>
        </authorList>
    </citation>
    <scope>NUCLEOTIDE SEQUENCE [LARGE SCALE GENOMIC DNA]</scope>
    <source>
        <strain evidence="13 14">DSM 45601</strain>
    </source>
</reference>
<name>A0A2T0PXB1_9ACTN</name>
<dbReference type="GO" id="GO:0016773">
    <property type="term" value="F:phosphotransferase activity, alcohol group as acceptor"/>
    <property type="evidence" value="ECO:0007669"/>
    <property type="project" value="InterPro"/>
</dbReference>
<keyword evidence="6 13" id="KW-0418">Kinase</keyword>
<keyword evidence="4" id="KW-0548">Nucleotidyltransferase</keyword>
<dbReference type="Proteomes" id="UP000237846">
    <property type="component" value="Unassembled WGS sequence"/>
</dbReference>
<dbReference type="SUPFAM" id="SSF52374">
    <property type="entry name" value="Nucleotidylyl transferase"/>
    <property type="match status" value="1"/>
</dbReference>
<evidence type="ECO:0000256" key="3">
    <source>
        <dbReference type="ARBA" id="ARBA00022679"/>
    </source>
</evidence>
<dbReference type="InterPro" id="IPR002173">
    <property type="entry name" value="Carboh/pur_kinase_PfkB_CS"/>
</dbReference>
<dbReference type="SUPFAM" id="SSF53613">
    <property type="entry name" value="Ribokinase-like"/>
    <property type="match status" value="1"/>
</dbReference>
<dbReference type="PANTHER" id="PTHR43793:SF2">
    <property type="entry name" value="BIFUNCTIONAL PROTEIN HLDE"/>
    <property type="match status" value="1"/>
</dbReference>
<keyword evidence="7" id="KW-0067">ATP-binding</keyword>
<dbReference type="Pfam" id="PF00294">
    <property type="entry name" value="PfkB"/>
    <property type="match status" value="1"/>
</dbReference>
<comment type="pathway">
    <text evidence="1">Bacterial outer membrane biogenesis; LPS core biosynthesis.</text>
</comment>
<dbReference type="EMBL" id="PVZC01000008">
    <property type="protein sequence ID" value="PRX96177.1"/>
    <property type="molecule type" value="Genomic_DNA"/>
</dbReference>
<evidence type="ECO:0000313" key="14">
    <source>
        <dbReference type="Proteomes" id="UP000237846"/>
    </source>
</evidence>
<dbReference type="GO" id="GO:0016779">
    <property type="term" value="F:nucleotidyltransferase activity"/>
    <property type="evidence" value="ECO:0007669"/>
    <property type="project" value="UniProtKB-KW"/>
</dbReference>
<evidence type="ECO:0000256" key="7">
    <source>
        <dbReference type="ARBA" id="ARBA00022840"/>
    </source>
</evidence>
<evidence type="ECO:0000256" key="6">
    <source>
        <dbReference type="ARBA" id="ARBA00022777"/>
    </source>
</evidence>
<comment type="catalytic activity">
    <reaction evidence="10">
        <text>D-glycero-beta-D-manno-heptose 1-phosphate + ATP + H(+) = ADP-D-glycero-beta-D-manno-heptose + diphosphate</text>
        <dbReference type="Rhea" id="RHEA:27465"/>
        <dbReference type="ChEBI" id="CHEBI:15378"/>
        <dbReference type="ChEBI" id="CHEBI:30616"/>
        <dbReference type="ChEBI" id="CHEBI:33019"/>
        <dbReference type="ChEBI" id="CHEBI:59967"/>
        <dbReference type="ChEBI" id="CHEBI:61593"/>
        <dbReference type="EC" id="2.7.7.70"/>
    </reaction>
</comment>
<dbReference type="InterPro" id="IPR050385">
    <property type="entry name" value="Archaeal_FAD_synthase"/>
</dbReference>
<protein>
    <recommendedName>
        <fullName evidence="2">D-glycero-beta-D-manno-heptose 1-phosphate adenylyltransferase</fullName>
        <ecNumber evidence="2">2.7.7.70</ecNumber>
    </recommendedName>
</protein>
<evidence type="ECO:0000256" key="8">
    <source>
        <dbReference type="ARBA" id="ARBA00023268"/>
    </source>
</evidence>
<dbReference type="InterPro" id="IPR011611">
    <property type="entry name" value="PfkB_dom"/>
</dbReference>
<evidence type="ECO:0000256" key="9">
    <source>
        <dbReference type="ARBA" id="ARBA00023277"/>
    </source>
</evidence>
<dbReference type="InterPro" id="IPR004821">
    <property type="entry name" value="Cyt_trans-like"/>
</dbReference>
<dbReference type="RefSeq" id="WP_106250873.1">
    <property type="nucleotide sequence ID" value="NZ_PVZC01000008.1"/>
</dbReference>
<dbReference type="Gene3D" id="3.40.1190.20">
    <property type="match status" value="1"/>
</dbReference>